<dbReference type="EMBL" id="CP064791">
    <property type="protein sequence ID" value="QSG15478.1"/>
    <property type="molecule type" value="Genomic_DNA"/>
</dbReference>
<feature type="region of interest" description="Disordered" evidence="1">
    <location>
        <begin position="1"/>
        <end position="120"/>
    </location>
</feature>
<keyword evidence="3" id="KW-1185">Reference proteome</keyword>
<dbReference type="Proteomes" id="UP000663292">
    <property type="component" value="Chromosome"/>
</dbReference>
<sequence>MSVSDSRAGRARRDCQERLGREWGENRPASEATRETSEDLNEVKILEKVSGEGHRPASEATRETSEDLNEVKILEKSENGERGERRDSGGSERSEDPRKSERGSQTRLTSAVAWQPGGEP</sequence>
<dbReference type="AlphaFoldDB" id="A0A897NRQ8"/>
<gene>
    <name evidence="2" type="ORF">HSEST_1959</name>
</gene>
<feature type="compositionally biased region" description="Basic and acidic residues" evidence="1">
    <location>
        <begin position="7"/>
        <end position="25"/>
    </location>
</feature>
<organism evidence="2 3">
    <name type="scientific">Halapricum desulfuricans</name>
    <dbReference type="NCBI Taxonomy" id="2841257"/>
    <lineage>
        <taxon>Archaea</taxon>
        <taxon>Methanobacteriati</taxon>
        <taxon>Methanobacteriota</taxon>
        <taxon>Stenosarchaea group</taxon>
        <taxon>Halobacteria</taxon>
        <taxon>Halobacteriales</taxon>
        <taxon>Haloarculaceae</taxon>
        <taxon>Halapricum</taxon>
    </lineage>
</organism>
<evidence type="ECO:0000313" key="2">
    <source>
        <dbReference type="EMBL" id="QSG15478.1"/>
    </source>
</evidence>
<feature type="compositionally biased region" description="Basic and acidic residues" evidence="1">
    <location>
        <begin position="32"/>
        <end position="104"/>
    </location>
</feature>
<protein>
    <submittedName>
        <fullName evidence="2">Uncharacterized protein</fullName>
    </submittedName>
</protein>
<proteinExistence type="predicted"/>
<accession>A0A897NRQ8</accession>
<name>A0A897NRQ8_9EURY</name>
<evidence type="ECO:0000256" key="1">
    <source>
        <dbReference type="SAM" id="MobiDB-lite"/>
    </source>
</evidence>
<reference evidence="2 3" key="1">
    <citation type="submission" date="2020-11" db="EMBL/GenBank/DDBJ databases">
        <title>Carbohydrate-dependent, anaerobic sulfur respiration: A novel catabolism in halophilic archaea.</title>
        <authorList>
            <person name="Sorokin D.Y."/>
            <person name="Messina E."/>
            <person name="Smedile F."/>
            <person name="La Cono V."/>
            <person name="Hallsworth J.E."/>
            <person name="Yakimov M.M."/>
        </authorList>
    </citation>
    <scope>NUCLEOTIDE SEQUENCE [LARGE SCALE GENOMIC DNA]</scope>
    <source>
        <strain evidence="2 3">HSR-Est</strain>
    </source>
</reference>
<evidence type="ECO:0000313" key="3">
    <source>
        <dbReference type="Proteomes" id="UP000663292"/>
    </source>
</evidence>